<organism evidence="2 3">
    <name type="scientific">Araneus ventricosus</name>
    <name type="common">Orbweaver spider</name>
    <name type="synonym">Epeira ventricosa</name>
    <dbReference type="NCBI Taxonomy" id="182803"/>
    <lineage>
        <taxon>Eukaryota</taxon>
        <taxon>Metazoa</taxon>
        <taxon>Ecdysozoa</taxon>
        <taxon>Arthropoda</taxon>
        <taxon>Chelicerata</taxon>
        <taxon>Arachnida</taxon>
        <taxon>Araneae</taxon>
        <taxon>Araneomorphae</taxon>
        <taxon>Entelegynae</taxon>
        <taxon>Araneoidea</taxon>
        <taxon>Araneidae</taxon>
        <taxon>Araneus</taxon>
    </lineage>
</organism>
<accession>A0A4Y2U1D7</accession>
<comment type="caution">
    <text evidence="2">The sequence shown here is derived from an EMBL/GenBank/DDBJ whole genome shotgun (WGS) entry which is preliminary data.</text>
</comment>
<sequence>MESNKTKYEAVSAPIETKQAGIQTISVSVHPSNPTKIQAPIEYKEASTQTFSTGFPPQTHSQHKEQGNTARQNPTFAGAFRKENPRLSFCAQKVLLRTRLQFRRSSRKNFTNLISTFRTSRRYKTKD</sequence>
<proteinExistence type="predicted"/>
<feature type="region of interest" description="Disordered" evidence="1">
    <location>
        <begin position="48"/>
        <end position="80"/>
    </location>
</feature>
<evidence type="ECO:0000256" key="1">
    <source>
        <dbReference type="SAM" id="MobiDB-lite"/>
    </source>
</evidence>
<reference evidence="2 3" key="1">
    <citation type="journal article" date="2019" name="Sci. Rep.">
        <title>Orb-weaving spider Araneus ventricosus genome elucidates the spidroin gene catalogue.</title>
        <authorList>
            <person name="Kono N."/>
            <person name="Nakamura H."/>
            <person name="Ohtoshi R."/>
            <person name="Moran D.A.P."/>
            <person name="Shinohara A."/>
            <person name="Yoshida Y."/>
            <person name="Fujiwara M."/>
            <person name="Mori M."/>
            <person name="Tomita M."/>
            <person name="Arakawa K."/>
        </authorList>
    </citation>
    <scope>NUCLEOTIDE SEQUENCE [LARGE SCALE GENOMIC DNA]</scope>
</reference>
<name>A0A4Y2U1D7_ARAVE</name>
<dbReference type="AlphaFoldDB" id="A0A4Y2U1D7"/>
<evidence type="ECO:0000313" key="2">
    <source>
        <dbReference type="EMBL" id="GBO06809.1"/>
    </source>
</evidence>
<dbReference type="EMBL" id="BGPR01033035">
    <property type="protein sequence ID" value="GBO06809.1"/>
    <property type="molecule type" value="Genomic_DNA"/>
</dbReference>
<protein>
    <submittedName>
        <fullName evidence="2">Uncharacterized protein</fullName>
    </submittedName>
</protein>
<evidence type="ECO:0000313" key="3">
    <source>
        <dbReference type="Proteomes" id="UP000499080"/>
    </source>
</evidence>
<keyword evidence="3" id="KW-1185">Reference proteome</keyword>
<gene>
    <name evidence="2" type="ORF">AVEN_105215_1</name>
</gene>
<feature type="compositionally biased region" description="Polar residues" evidence="1">
    <location>
        <begin position="48"/>
        <end position="60"/>
    </location>
</feature>
<dbReference type="Proteomes" id="UP000499080">
    <property type="component" value="Unassembled WGS sequence"/>
</dbReference>